<gene>
    <name evidence="3" type="ORF">KP005_13040</name>
</gene>
<accession>A0ABX8JLG9</accession>
<feature type="region of interest" description="Disordered" evidence="1">
    <location>
        <begin position="46"/>
        <end position="93"/>
    </location>
</feature>
<protein>
    <submittedName>
        <fullName evidence="3">Divergent polysaccharide deacetylase family protein</fullName>
    </submittedName>
</protein>
<dbReference type="Pfam" id="PF04748">
    <property type="entry name" value="Polysacc_deac_2"/>
    <property type="match status" value="1"/>
</dbReference>
<organism evidence="3 4">
    <name type="scientific">Geomonas diazotrophica</name>
    <dbReference type="NCBI Taxonomy" id="2843197"/>
    <lineage>
        <taxon>Bacteria</taxon>
        <taxon>Pseudomonadati</taxon>
        <taxon>Thermodesulfobacteriota</taxon>
        <taxon>Desulfuromonadia</taxon>
        <taxon>Geobacterales</taxon>
        <taxon>Geobacteraceae</taxon>
        <taxon>Geomonas</taxon>
    </lineage>
</organism>
<keyword evidence="2" id="KW-1133">Transmembrane helix</keyword>
<keyword evidence="4" id="KW-1185">Reference proteome</keyword>
<dbReference type="CDD" id="cd10936">
    <property type="entry name" value="CE4_DAC2"/>
    <property type="match status" value="1"/>
</dbReference>
<sequence>MAKKGKAVNRRKPAPGGGRKPLMALLIVAILIAAAFFLLEHFKKPSPPPQPPAKPAVSASKHQPIPERPAPVQQKLSTAQAPAAKPHPAALPKAAGPGRLAIIIDDMGTSMQELKTLQSIGQPLTYSVIPSLAHARQVAEGAHAAGAEVMVHMPMEPEGYPKQKMESVGVLVAMDDAEIAGRIKSYFATVPHAVGANNHMGSRFTQDPAKMKVVLQILKEKGLFFVDSKTSPASVGYREAKSLGMRCAARQVFLDNVQDESAIGKQLTQAAAIARKKGAAIAICHPHPATMRALKLYMPELAKSGITFVHASELTN</sequence>
<dbReference type="InterPro" id="IPR006837">
    <property type="entry name" value="Divergent_DAC"/>
</dbReference>
<keyword evidence="2" id="KW-0812">Transmembrane</keyword>
<keyword evidence="2" id="KW-0472">Membrane</keyword>
<reference evidence="3 4" key="1">
    <citation type="submission" date="2021-06" db="EMBL/GenBank/DDBJ databases">
        <title>Gemonas diversity in paddy soil.</title>
        <authorList>
            <person name="Liu G."/>
        </authorList>
    </citation>
    <scope>NUCLEOTIDE SEQUENCE [LARGE SCALE GENOMIC DNA]</scope>
    <source>
        <strain evidence="3 4">RG29</strain>
    </source>
</reference>
<evidence type="ECO:0000256" key="2">
    <source>
        <dbReference type="SAM" id="Phobius"/>
    </source>
</evidence>
<name>A0ABX8JLG9_9BACT</name>
<feature type="compositionally biased region" description="Low complexity" evidence="1">
    <location>
        <begin position="79"/>
        <end position="93"/>
    </location>
</feature>
<dbReference type="PANTHER" id="PTHR30105:SF2">
    <property type="entry name" value="DIVERGENT POLYSACCHARIDE DEACETYLASE SUPERFAMILY"/>
    <property type="match status" value="1"/>
</dbReference>
<evidence type="ECO:0000313" key="4">
    <source>
        <dbReference type="Proteomes" id="UP000683493"/>
    </source>
</evidence>
<dbReference type="EMBL" id="CP076724">
    <property type="protein sequence ID" value="QWV96300.1"/>
    <property type="molecule type" value="Genomic_DNA"/>
</dbReference>
<dbReference type="Proteomes" id="UP000683493">
    <property type="component" value="Chromosome"/>
</dbReference>
<evidence type="ECO:0000313" key="3">
    <source>
        <dbReference type="EMBL" id="QWV96300.1"/>
    </source>
</evidence>
<feature type="transmembrane region" description="Helical" evidence="2">
    <location>
        <begin position="21"/>
        <end position="39"/>
    </location>
</feature>
<evidence type="ECO:0000256" key="1">
    <source>
        <dbReference type="SAM" id="MobiDB-lite"/>
    </source>
</evidence>
<proteinExistence type="predicted"/>
<dbReference type="PANTHER" id="PTHR30105">
    <property type="entry name" value="UNCHARACTERIZED YIBQ-RELATED"/>
    <property type="match status" value="1"/>
</dbReference>